<accession>A0A433DNA8</accession>
<organism evidence="1 2">
    <name type="scientific">Jimgerdemannia flammicorona</name>
    <dbReference type="NCBI Taxonomy" id="994334"/>
    <lineage>
        <taxon>Eukaryota</taxon>
        <taxon>Fungi</taxon>
        <taxon>Fungi incertae sedis</taxon>
        <taxon>Mucoromycota</taxon>
        <taxon>Mucoromycotina</taxon>
        <taxon>Endogonomycetes</taxon>
        <taxon>Endogonales</taxon>
        <taxon>Endogonaceae</taxon>
        <taxon>Jimgerdemannia</taxon>
    </lineage>
</organism>
<dbReference type="AlphaFoldDB" id="A0A433DNA8"/>
<comment type="caution">
    <text evidence="1">The sequence shown here is derived from an EMBL/GenBank/DDBJ whole genome shotgun (WGS) entry which is preliminary data.</text>
</comment>
<evidence type="ECO:0000313" key="2">
    <source>
        <dbReference type="Proteomes" id="UP000268093"/>
    </source>
</evidence>
<keyword evidence="2" id="KW-1185">Reference proteome</keyword>
<gene>
    <name evidence="1" type="ORF">BC936DRAFT_147570</name>
</gene>
<proteinExistence type="predicted"/>
<protein>
    <submittedName>
        <fullName evidence="1">Uncharacterized protein</fullName>
    </submittedName>
</protein>
<reference evidence="1 2" key="1">
    <citation type="journal article" date="2018" name="New Phytol.">
        <title>Phylogenomics of Endogonaceae and evolution of mycorrhizas within Mucoromycota.</title>
        <authorList>
            <person name="Chang Y."/>
            <person name="Desiro A."/>
            <person name="Na H."/>
            <person name="Sandor L."/>
            <person name="Lipzen A."/>
            <person name="Clum A."/>
            <person name="Barry K."/>
            <person name="Grigoriev I.V."/>
            <person name="Martin F.M."/>
            <person name="Stajich J.E."/>
            <person name="Smith M.E."/>
            <person name="Bonito G."/>
            <person name="Spatafora J.W."/>
        </authorList>
    </citation>
    <scope>NUCLEOTIDE SEQUENCE [LARGE SCALE GENOMIC DNA]</scope>
    <source>
        <strain evidence="1 2">GMNB39</strain>
    </source>
</reference>
<dbReference type="EMBL" id="RBNI01000066">
    <property type="protein sequence ID" value="RUP52323.1"/>
    <property type="molecule type" value="Genomic_DNA"/>
</dbReference>
<dbReference type="Proteomes" id="UP000268093">
    <property type="component" value="Unassembled WGS sequence"/>
</dbReference>
<sequence>MIIRQEYGGLLHKASNAFNKNFDQGGEYEDGGEKNSNEVFVKNDKNVDDNEKAVAPPIHVNGVPESSAWRRRALARYWNLGLRC</sequence>
<evidence type="ECO:0000313" key="1">
    <source>
        <dbReference type="EMBL" id="RUP52323.1"/>
    </source>
</evidence>
<name>A0A433DNA8_9FUNG</name>